<evidence type="ECO:0000313" key="1">
    <source>
        <dbReference type="EMBL" id="MPN01890.1"/>
    </source>
</evidence>
<dbReference type="AlphaFoldDB" id="A0A645EKP5"/>
<organism evidence="1">
    <name type="scientific">bioreactor metagenome</name>
    <dbReference type="NCBI Taxonomy" id="1076179"/>
    <lineage>
        <taxon>unclassified sequences</taxon>
        <taxon>metagenomes</taxon>
        <taxon>ecological metagenomes</taxon>
    </lineage>
</organism>
<comment type="caution">
    <text evidence="1">The sequence shown here is derived from an EMBL/GenBank/DDBJ whole genome shotgun (WGS) entry which is preliminary data.</text>
</comment>
<proteinExistence type="predicted"/>
<dbReference type="AntiFam" id="ANF00072">
    <property type="entry name" value="Shadow ORF (opposite TypA)"/>
</dbReference>
<sequence>MSGGIDQIELILLPVRRAIQHPHRMRFDGDAAFALQVHAVEQLLLEVAFVDGMGIFQKPVGQRRFAMVDVGDNRKIPDMLQEKTLPYRCFRNL</sequence>
<gene>
    <name evidence="1" type="ORF">SDC9_149103</name>
</gene>
<reference evidence="1" key="1">
    <citation type="submission" date="2019-08" db="EMBL/GenBank/DDBJ databases">
        <authorList>
            <person name="Kucharzyk K."/>
            <person name="Murdoch R.W."/>
            <person name="Higgins S."/>
            <person name="Loffler F."/>
        </authorList>
    </citation>
    <scope>NUCLEOTIDE SEQUENCE</scope>
</reference>
<accession>A0A645EKP5</accession>
<protein>
    <submittedName>
        <fullName evidence="1">Uncharacterized protein</fullName>
    </submittedName>
</protein>
<dbReference type="EMBL" id="VSSQ01047865">
    <property type="protein sequence ID" value="MPN01890.1"/>
    <property type="molecule type" value="Genomic_DNA"/>
</dbReference>
<name>A0A645EKP5_9ZZZZ</name>